<evidence type="ECO:0000256" key="1">
    <source>
        <dbReference type="SAM" id="Coils"/>
    </source>
</evidence>
<keyword evidence="1" id="KW-0175">Coiled coil</keyword>
<dbReference type="Proteomes" id="UP000789901">
    <property type="component" value="Unassembled WGS sequence"/>
</dbReference>
<name>A0ABN7WLQ0_GIGMA</name>
<dbReference type="EMBL" id="CAJVQB010050998">
    <property type="protein sequence ID" value="CAG8835186.1"/>
    <property type="molecule type" value="Genomic_DNA"/>
</dbReference>
<organism evidence="2 3">
    <name type="scientific">Gigaspora margarita</name>
    <dbReference type="NCBI Taxonomy" id="4874"/>
    <lineage>
        <taxon>Eukaryota</taxon>
        <taxon>Fungi</taxon>
        <taxon>Fungi incertae sedis</taxon>
        <taxon>Mucoromycota</taxon>
        <taxon>Glomeromycotina</taxon>
        <taxon>Glomeromycetes</taxon>
        <taxon>Diversisporales</taxon>
        <taxon>Gigasporaceae</taxon>
        <taxon>Gigaspora</taxon>
    </lineage>
</organism>
<proteinExistence type="predicted"/>
<keyword evidence="3" id="KW-1185">Reference proteome</keyword>
<reference evidence="2 3" key="1">
    <citation type="submission" date="2021-06" db="EMBL/GenBank/DDBJ databases">
        <authorList>
            <person name="Kallberg Y."/>
            <person name="Tangrot J."/>
            <person name="Rosling A."/>
        </authorList>
    </citation>
    <scope>NUCLEOTIDE SEQUENCE [LARGE SCALE GENOMIC DNA]</scope>
    <source>
        <strain evidence="2 3">120-4 pot B 10/14</strain>
    </source>
</reference>
<evidence type="ECO:0000313" key="3">
    <source>
        <dbReference type="Proteomes" id="UP000789901"/>
    </source>
</evidence>
<protein>
    <submittedName>
        <fullName evidence="2">27686_t:CDS:1</fullName>
    </submittedName>
</protein>
<feature type="coiled-coil region" evidence="1">
    <location>
        <begin position="7"/>
        <end position="41"/>
    </location>
</feature>
<evidence type="ECO:0000313" key="2">
    <source>
        <dbReference type="EMBL" id="CAG8835186.1"/>
    </source>
</evidence>
<sequence>MSNAQFNNSLRKLNTKLLAEIAELRKKFAKIKVENNELKDNNAEIVAF</sequence>
<accession>A0ABN7WLQ0</accession>
<feature type="non-terminal residue" evidence="2">
    <location>
        <position position="48"/>
    </location>
</feature>
<gene>
    <name evidence="2" type="ORF">GMARGA_LOCUS32443</name>
</gene>
<comment type="caution">
    <text evidence="2">The sequence shown here is derived from an EMBL/GenBank/DDBJ whole genome shotgun (WGS) entry which is preliminary data.</text>
</comment>